<organism evidence="2 3">
    <name type="scientific">Pseudoalteromonas tunicata D2</name>
    <dbReference type="NCBI Taxonomy" id="87626"/>
    <lineage>
        <taxon>Bacteria</taxon>
        <taxon>Pseudomonadati</taxon>
        <taxon>Pseudomonadota</taxon>
        <taxon>Gammaproteobacteria</taxon>
        <taxon>Alteromonadales</taxon>
        <taxon>Pseudoalteromonadaceae</taxon>
        <taxon>Pseudoalteromonas</taxon>
    </lineage>
</organism>
<dbReference type="STRING" id="87626.PTD2_02106"/>
<evidence type="ECO:0000256" key="1">
    <source>
        <dbReference type="SAM" id="Phobius"/>
    </source>
</evidence>
<accession>A4C442</accession>
<feature type="transmembrane region" description="Helical" evidence="1">
    <location>
        <begin position="6"/>
        <end position="26"/>
    </location>
</feature>
<proteinExistence type="predicted"/>
<comment type="caution">
    <text evidence="2">The sequence shown here is derived from an EMBL/GenBank/DDBJ whole genome shotgun (WGS) entry which is preliminary data.</text>
</comment>
<keyword evidence="1" id="KW-1133">Transmembrane helix</keyword>
<keyword evidence="1" id="KW-0472">Membrane</keyword>
<evidence type="ECO:0000313" key="3">
    <source>
        <dbReference type="Proteomes" id="UP000006201"/>
    </source>
</evidence>
<gene>
    <name evidence="2" type="ORF">PTD2_02106</name>
</gene>
<dbReference type="Proteomes" id="UP000006201">
    <property type="component" value="Unassembled WGS sequence"/>
</dbReference>
<name>A4C442_9GAMM</name>
<keyword evidence="1" id="KW-0812">Transmembrane</keyword>
<dbReference type="AlphaFoldDB" id="A4C442"/>
<sequence length="41" mass="4420">MDMLLTTLFFATPVIVISIALLIALIEQKSQLLAVFGGSKI</sequence>
<evidence type="ECO:0000313" key="2">
    <source>
        <dbReference type="EMBL" id="EAR30324.1"/>
    </source>
</evidence>
<dbReference type="HOGENOM" id="CLU_3275448_0_0_6"/>
<reference evidence="2 3" key="1">
    <citation type="submission" date="2006-02" db="EMBL/GenBank/DDBJ databases">
        <authorList>
            <person name="Moran M.A."/>
            <person name="Kjelleberg S."/>
            <person name="Egan S."/>
            <person name="Saunders N."/>
            <person name="Thomas T."/>
            <person name="Ferriera S."/>
            <person name="Johnson J."/>
            <person name="Kravitz S."/>
            <person name="Halpern A."/>
            <person name="Remington K."/>
            <person name="Beeson K."/>
            <person name="Tran B."/>
            <person name="Rogers Y.-H."/>
            <person name="Friedman R."/>
            <person name="Venter J.C."/>
        </authorList>
    </citation>
    <scope>NUCLEOTIDE SEQUENCE [LARGE SCALE GENOMIC DNA]</scope>
    <source>
        <strain evidence="2 3">D2</strain>
    </source>
</reference>
<protein>
    <submittedName>
        <fullName evidence="2">Uncharacterized protein</fullName>
    </submittedName>
</protein>
<keyword evidence="3" id="KW-1185">Reference proteome</keyword>
<dbReference type="EMBL" id="AAOH01000001">
    <property type="protein sequence ID" value="EAR30324.1"/>
    <property type="molecule type" value="Genomic_DNA"/>
</dbReference>